<feature type="non-terminal residue" evidence="1">
    <location>
        <position position="1287"/>
    </location>
</feature>
<dbReference type="Proteomes" id="UP000054985">
    <property type="component" value="Unassembled WGS sequence"/>
</dbReference>
<dbReference type="SUPFAM" id="SSF48403">
    <property type="entry name" value="Ankyrin repeat"/>
    <property type="match status" value="2"/>
</dbReference>
<keyword evidence="2" id="KW-1185">Reference proteome</keyword>
<dbReference type="InterPro" id="IPR036770">
    <property type="entry name" value="Ankyrin_rpt-contain_sf"/>
</dbReference>
<organism evidence="1 2">
    <name type="scientific">Legionella moravica</name>
    <dbReference type="NCBI Taxonomy" id="39962"/>
    <lineage>
        <taxon>Bacteria</taxon>
        <taxon>Pseudomonadati</taxon>
        <taxon>Pseudomonadota</taxon>
        <taxon>Gammaproteobacteria</taxon>
        <taxon>Legionellales</taxon>
        <taxon>Legionellaceae</taxon>
        <taxon>Legionella</taxon>
    </lineage>
</organism>
<dbReference type="PANTHER" id="PTHR46586">
    <property type="entry name" value="ANKYRIN REPEAT-CONTAINING PROTEIN"/>
    <property type="match status" value="1"/>
</dbReference>
<dbReference type="EMBL" id="LNYN01000021">
    <property type="protein sequence ID" value="KTD33968.1"/>
    <property type="molecule type" value="Genomic_DNA"/>
</dbReference>
<accession>A0ABR5RBR4</accession>
<evidence type="ECO:0000313" key="1">
    <source>
        <dbReference type="EMBL" id="KTD33968.1"/>
    </source>
</evidence>
<reference evidence="1 2" key="1">
    <citation type="submission" date="2015-11" db="EMBL/GenBank/DDBJ databases">
        <title>Genomic analysis of 38 Legionella species identifies large and diverse effector repertoires.</title>
        <authorList>
            <person name="Burstein D."/>
            <person name="Amaro F."/>
            <person name="Zusman T."/>
            <person name="Lifshitz Z."/>
            <person name="Cohen O."/>
            <person name="Gilbert J.A."/>
            <person name="Pupko T."/>
            <person name="Shuman H.A."/>
            <person name="Segal G."/>
        </authorList>
    </citation>
    <scope>NUCLEOTIDE SEQUENCE [LARGE SCALE GENOMIC DNA]</scope>
    <source>
        <strain evidence="1 2">ATCC 43877</strain>
    </source>
</reference>
<sequence length="1287" mass="147429">MISLKNPLQHAAHPIARRIPWTIWKHEFDYQADAREFGAMDLDFDTFLQRVNRWYQPYNALLCMLLGHQEASPAELLPTLLNIDKKHLYVLLKALLVTGRTDLLERYITHPDVKIAPQTLQRFWTRACIISAKYGNLSFMQFLAQRVTPEQWQRMIAANDFAVYIEAAANGQMAFLHYLENYPYPVNRCVAVLVQNSRAFREALSNGHTEIVIHLDSLMSPAFRNIVLAADGFGALLKAAANGHTATLEYAERWMTEERIMAMVQTNRFEAYRKAAANGHADTLRYLERRMSSEDINTAIRENHFEAYREAAAKGCVDILQYLESHMTKKQRIAAVVAGYYQAYRQAAINGHVATMQYLEPRMPYGRKHAALRANQYKVVRAAVKRGDVSTLEQLQTGLEDSIWKEALSANGYEIYGMAAEQGDMVTLQYLEGCMGAAQRSIAISMFNPEGLGCTPYIRAIRNGHIEMVQHLESLMTPQQVLEALKNSTFNPYYLAISCGHLHILKHLESNILKEATRLFISAGSWLAYRKALCGNNTAIVEHLETYMTDAEIKMILRASNYKLYEEVMRSGCLSNLKHIEKHLFKAETQTVLRNQNCHNYALAISHGTVQILKYFESEGFITREEIRQVLPKYDYGVFRNVVSRGDIEVAEYLSGFMSHEEIRNVFQREQFQEWGTAICREHFEILAFLEGFMSLDDMKQILQNDNYRIVIDAVTKGNIDLFQHLFEIMPSGFLEAALQADNYAAYRNALKLWKIDVLPYLEFYMPRRQIYRAIFADYYLTYSCVMGTPESAYYVERQLKKWRHPEIPDRIIANIYVDAAANGRTSILRHLERSMTPEFLNTVLRCLCGIDDFQVVFNDCPADNFRLTQCAQKHPDTLWHLLNHPIFMDWALLHQAECGDVLSVFLYERCESWHAEAVAFAKSNPDSVFTLDEANTAFALRAAIALTRHNSPASQQLLRFLLRIPSVRAQAHTMLLNEENALLRTAIRHQNQGAIQLLMAIPQVHDLAQAHNYYADDVTGDVDIRAIALDRESSLRALSPLEQLRFSRLKEHYAHTAFLSTDHLLEELRDYLRTRYEAKPARITLHGKDLVLPLTWDAFQQLGLSGEARASALRAYYAHDVHTALRWILKPNPWMAANASFAEGEPEAGLGYAPFEGYSKEIVLLWAAATDEKAEPTQGHTLKGRINHFIAELALINRAHNWDKIRPAKRRDGREVKEYYDDQKGDNPSCYSGCLRRLFQSIIGHPQLRALGTELLDEELREFARGHFASRITPDNLKQLGDIKQV</sequence>
<dbReference type="PANTHER" id="PTHR46586:SF3">
    <property type="entry name" value="ANKYRIN REPEAT-CONTAINING PROTEIN"/>
    <property type="match status" value="1"/>
</dbReference>
<comment type="caution">
    <text evidence="1">The sequence shown here is derived from an EMBL/GenBank/DDBJ whole genome shotgun (WGS) entry which is preliminary data.</text>
</comment>
<proteinExistence type="predicted"/>
<dbReference type="Gene3D" id="1.25.40.20">
    <property type="entry name" value="Ankyrin repeat-containing domain"/>
    <property type="match status" value="4"/>
</dbReference>
<dbReference type="InterPro" id="IPR052050">
    <property type="entry name" value="SecEffector_AnkRepeat"/>
</dbReference>
<name>A0ABR5RBR4_9GAMM</name>
<gene>
    <name evidence="1" type="ORF">Lmor_1950</name>
</gene>
<protein>
    <submittedName>
        <fullName evidence="1">Ankyrin repeat protein</fullName>
    </submittedName>
</protein>
<evidence type="ECO:0000313" key="2">
    <source>
        <dbReference type="Proteomes" id="UP000054985"/>
    </source>
</evidence>